<feature type="transmembrane region" description="Helical" evidence="6">
    <location>
        <begin position="336"/>
        <end position="356"/>
    </location>
</feature>
<feature type="transmembrane region" description="Helical" evidence="6">
    <location>
        <begin position="686"/>
        <end position="712"/>
    </location>
</feature>
<name>A0ABW9G6K0_9GAMM</name>
<evidence type="ECO:0000313" key="9">
    <source>
        <dbReference type="Proteomes" id="UP001629953"/>
    </source>
</evidence>
<keyword evidence="9" id="KW-1185">Reference proteome</keyword>
<organism evidence="8 9">
    <name type="scientific">Celerinatantimonas yamalensis</name>
    <dbReference type="NCBI Taxonomy" id="559956"/>
    <lineage>
        <taxon>Bacteria</taxon>
        <taxon>Pseudomonadati</taxon>
        <taxon>Pseudomonadota</taxon>
        <taxon>Gammaproteobacteria</taxon>
        <taxon>Celerinatantimonadaceae</taxon>
        <taxon>Celerinatantimonas</taxon>
    </lineage>
</organism>
<keyword evidence="2" id="KW-1003">Cell membrane</keyword>
<proteinExistence type="predicted"/>
<dbReference type="Proteomes" id="UP001629953">
    <property type="component" value="Unassembled WGS sequence"/>
</dbReference>
<comment type="subcellular location">
    <subcellularLocation>
        <location evidence="1">Cell membrane</location>
        <topology evidence="1">Multi-pass membrane protein</topology>
    </subcellularLocation>
</comment>
<feature type="transmembrane region" description="Helical" evidence="6">
    <location>
        <begin position="295"/>
        <end position="324"/>
    </location>
</feature>
<evidence type="ECO:0000256" key="4">
    <source>
        <dbReference type="ARBA" id="ARBA00022989"/>
    </source>
</evidence>
<sequence length="811" mass="89997">MPMTKRSSSLGYAWQSIRGQWKSGMLGLMAYAVVLSVCCIVLGRWLSISLDQQFGQQSVVLFGADRVITSAQPIQLSSAIKQLPLQRSQSVVFHTMAYSGDQMQLIRVRATDSQFPLRGQWQHEPAQSLQAGQLWLDSSALQILGLKRGDVISIGAAKLRVAGRSLAEPTTGTQTFWLVPTAVMSLADLKATQAIGPGSRIQYIESFAGSRAALAKLDQIAKAFPTRWRYRQAQQFGSRTRDWLSNGQRLISISVAFIVLLCFYTLLIAMRGYLRSQRRLMIVARTLGASKSRERSLLFLPLLLVFSAATLLGAIAAWLIFLGATHWGPSWLHLSAQHWLNLTWAGAPTLTAWLMLEAAYQLARRQSLRELFKSTLTLRVMTLVWGLLSVLVLLGLLQSWRWFLLFGGAIVAAMLIVRLSRYLLVGLFSKLSSRYTLHLALLQLKRSGPACDSMVLGITLAMGFTAALWGAQHQLLSQWLNDLPAQTPNYFLVNLQPTSVAELKQQAQRFDVKLSIPYTIVRGRLSAINATALCQKDCSDNQPKALGRELNFTESALLADDNKVVAGQWFKPSQPPSVSLEADFAKRMHIQLGDKLTFTIYGSRIKFPVTSIRQVNWQSFHPNFFVIFSPNALADYPGMVMTSAYVPASHAGLFIRAIRKFDPGFSAIDIDRLIQSSRQLLNQLSLAIRSIAGLLVIAAVLLLNAQLGLNLFERRQQIAVLRLLGANRSQLTLALLVEFSMLGGLSALLAVGLAQGILWPLGQWLMLPAQSYGLLMLAVCICGPVIVCLAVLRFIRQLVHQHQWQRWGAFD</sequence>
<reference evidence="8 9" key="1">
    <citation type="journal article" date="2013" name="Int. J. Syst. Evol. Microbiol.">
        <title>Celerinatantimonas yamalensis sp. nov., a cold-adapted diazotrophic bacterium from a cold permafrost brine.</title>
        <authorList>
            <person name="Shcherbakova V."/>
            <person name="Chuvilskaya N."/>
            <person name="Rivkina E."/>
            <person name="Demidov N."/>
            <person name="Uchaeva V."/>
            <person name="Suetin S."/>
            <person name="Suzina N."/>
            <person name="Gilichinsky D."/>
        </authorList>
    </citation>
    <scope>NUCLEOTIDE SEQUENCE [LARGE SCALE GENOMIC DNA]</scope>
    <source>
        <strain evidence="8 9">C7</strain>
    </source>
</reference>
<feature type="transmembrane region" description="Helical" evidence="6">
    <location>
        <begin position="450"/>
        <end position="471"/>
    </location>
</feature>
<dbReference type="RefSeq" id="WP_408623512.1">
    <property type="nucleotide sequence ID" value="NZ_JBEQCT010000003.1"/>
</dbReference>
<dbReference type="EMBL" id="JBEQCT010000003">
    <property type="protein sequence ID" value="MFM2485299.1"/>
    <property type="molecule type" value="Genomic_DNA"/>
</dbReference>
<evidence type="ECO:0000256" key="6">
    <source>
        <dbReference type="SAM" id="Phobius"/>
    </source>
</evidence>
<dbReference type="PANTHER" id="PTHR30287:SF1">
    <property type="entry name" value="INNER MEMBRANE PROTEIN"/>
    <property type="match status" value="1"/>
</dbReference>
<evidence type="ECO:0000256" key="3">
    <source>
        <dbReference type="ARBA" id="ARBA00022692"/>
    </source>
</evidence>
<keyword evidence="3 6" id="KW-0812">Transmembrane</keyword>
<feature type="transmembrane region" description="Helical" evidence="6">
    <location>
        <begin position="771"/>
        <end position="795"/>
    </location>
</feature>
<dbReference type="InterPro" id="IPR003838">
    <property type="entry name" value="ABC3_permease_C"/>
</dbReference>
<feature type="transmembrane region" description="Helical" evidence="6">
    <location>
        <begin position="376"/>
        <end position="397"/>
    </location>
</feature>
<evidence type="ECO:0000256" key="2">
    <source>
        <dbReference type="ARBA" id="ARBA00022475"/>
    </source>
</evidence>
<evidence type="ECO:0000313" key="8">
    <source>
        <dbReference type="EMBL" id="MFM2485299.1"/>
    </source>
</evidence>
<feature type="transmembrane region" description="Helical" evidence="6">
    <location>
        <begin position="250"/>
        <end position="274"/>
    </location>
</feature>
<protein>
    <submittedName>
        <fullName evidence="8">FtsX-like permease family protein</fullName>
    </submittedName>
</protein>
<comment type="caution">
    <text evidence="8">The sequence shown here is derived from an EMBL/GenBank/DDBJ whole genome shotgun (WGS) entry which is preliminary data.</text>
</comment>
<dbReference type="InterPro" id="IPR038766">
    <property type="entry name" value="Membrane_comp_ABC_pdt"/>
</dbReference>
<evidence type="ECO:0000256" key="1">
    <source>
        <dbReference type="ARBA" id="ARBA00004651"/>
    </source>
</evidence>
<accession>A0ABW9G6K0</accession>
<feature type="domain" description="ABC3 transporter permease C-terminal" evidence="7">
    <location>
        <begin position="690"/>
        <end position="781"/>
    </location>
</feature>
<keyword evidence="5 6" id="KW-0472">Membrane</keyword>
<evidence type="ECO:0000259" key="7">
    <source>
        <dbReference type="Pfam" id="PF02687"/>
    </source>
</evidence>
<keyword evidence="4 6" id="KW-1133">Transmembrane helix</keyword>
<evidence type="ECO:0000256" key="5">
    <source>
        <dbReference type="ARBA" id="ARBA00023136"/>
    </source>
</evidence>
<dbReference type="Pfam" id="PF02687">
    <property type="entry name" value="FtsX"/>
    <property type="match status" value="1"/>
</dbReference>
<gene>
    <name evidence="8" type="ORF">ABUE30_09535</name>
</gene>
<feature type="transmembrane region" description="Helical" evidence="6">
    <location>
        <begin position="733"/>
        <end position="759"/>
    </location>
</feature>
<feature type="transmembrane region" description="Helical" evidence="6">
    <location>
        <begin position="25"/>
        <end position="46"/>
    </location>
</feature>
<dbReference type="PANTHER" id="PTHR30287">
    <property type="entry name" value="MEMBRANE COMPONENT OF PREDICTED ABC SUPERFAMILY METABOLITE UPTAKE TRANSPORTER"/>
    <property type="match status" value="1"/>
</dbReference>
<feature type="transmembrane region" description="Helical" evidence="6">
    <location>
        <begin position="403"/>
        <end position="429"/>
    </location>
</feature>